<evidence type="ECO:0000313" key="2">
    <source>
        <dbReference type="EMBL" id="MFC6823735.1"/>
    </source>
</evidence>
<comment type="caution">
    <text evidence="2">The sequence shown here is derived from an EMBL/GenBank/DDBJ whole genome shotgun (WGS) entry which is preliminary data.</text>
</comment>
<protein>
    <submittedName>
        <fullName evidence="2">Uncharacterized protein</fullName>
    </submittedName>
</protein>
<name>A0ABD5TY02_9EURY</name>
<evidence type="ECO:0000256" key="1">
    <source>
        <dbReference type="SAM" id="MobiDB-lite"/>
    </source>
</evidence>
<dbReference type="AlphaFoldDB" id="A0ABD5TY02"/>
<accession>A0ABD5TY02</accession>
<dbReference type="RefSeq" id="WP_379692210.1">
    <property type="nucleotide sequence ID" value="NZ_JBHSXH010000004.1"/>
</dbReference>
<proteinExistence type="predicted"/>
<gene>
    <name evidence="2" type="ORF">ACFQEV_01765</name>
</gene>
<keyword evidence="3" id="KW-1185">Reference proteome</keyword>
<evidence type="ECO:0000313" key="3">
    <source>
        <dbReference type="Proteomes" id="UP001596408"/>
    </source>
</evidence>
<dbReference type="Proteomes" id="UP001596408">
    <property type="component" value="Unassembled WGS sequence"/>
</dbReference>
<feature type="region of interest" description="Disordered" evidence="1">
    <location>
        <begin position="1"/>
        <end position="26"/>
    </location>
</feature>
<reference evidence="2 3" key="1">
    <citation type="journal article" date="2019" name="Int. J. Syst. Evol. Microbiol.">
        <title>The Global Catalogue of Microorganisms (GCM) 10K type strain sequencing project: providing services to taxonomists for standard genome sequencing and annotation.</title>
        <authorList>
            <consortium name="The Broad Institute Genomics Platform"/>
            <consortium name="The Broad Institute Genome Sequencing Center for Infectious Disease"/>
            <person name="Wu L."/>
            <person name="Ma J."/>
        </authorList>
    </citation>
    <scope>NUCLEOTIDE SEQUENCE [LARGE SCALE GENOMIC DNA]</scope>
    <source>
        <strain evidence="2 3">YIM 94188</strain>
    </source>
</reference>
<dbReference type="EMBL" id="JBHSXH010000004">
    <property type="protein sequence ID" value="MFC6823735.1"/>
    <property type="molecule type" value="Genomic_DNA"/>
</dbReference>
<organism evidence="2 3">
    <name type="scientific">Halopelagius fulvigenes</name>
    <dbReference type="NCBI Taxonomy" id="1198324"/>
    <lineage>
        <taxon>Archaea</taxon>
        <taxon>Methanobacteriati</taxon>
        <taxon>Methanobacteriota</taxon>
        <taxon>Stenosarchaea group</taxon>
        <taxon>Halobacteria</taxon>
        <taxon>Halobacteriales</taxon>
        <taxon>Haloferacaceae</taxon>
    </lineage>
</organism>
<sequence>MISSASCVVNPAPENAESDRNDATSLETPVIVSATVPIRTMSNESDTTIINEISAYIGSF</sequence>